<feature type="domain" description="Protein kinase" evidence="1">
    <location>
        <begin position="58"/>
        <end position="368"/>
    </location>
</feature>
<dbReference type="InterPro" id="IPR011009">
    <property type="entry name" value="Kinase-like_dom_sf"/>
</dbReference>
<organism evidence="2 3">
    <name type="scientific">Apostasia shenzhenica</name>
    <dbReference type="NCBI Taxonomy" id="1088818"/>
    <lineage>
        <taxon>Eukaryota</taxon>
        <taxon>Viridiplantae</taxon>
        <taxon>Streptophyta</taxon>
        <taxon>Embryophyta</taxon>
        <taxon>Tracheophyta</taxon>
        <taxon>Spermatophyta</taxon>
        <taxon>Magnoliopsida</taxon>
        <taxon>Liliopsida</taxon>
        <taxon>Asparagales</taxon>
        <taxon>Orchidaceae</taxon>
        <taxon>Apostasioideae</taxon>
        <taxon>Apostasia</taxon>
    </lineage>
</organism>
<dbReference type="GO" id="GO:0004672">
    <property type="term" value="F:protein kinase activity"/>
    <property type="evidence" value="ECO:0007669"/>
    <property type="project" value="InterPro"/>
</dbReference>
<name>A0A2I0BBV0_9ASPA</name>
<reference evidence="2 3" key="1">
    <citation type="journal article" date="2017" name="Nature">
        <title>The Apostasia genome and the evolution of orchids.</title>
        <authorList>
            <person name="Zhang G.Q."/>
            <person name="Liu K.W."/>
            <person name="Li Z."/>
            <person name="Lohaus R."/>
            <person name="Hsiao Y.Y."/>
            <person name="Niu S.C."/>
            <person name="Wang J.Y."/>
            <person name="Lin Y.C."/>
            <person name="Xu Q."/>
            <person name="Chen L.J."/>
            <person name="Yoshida K."/>
            <person name="Fujiwara S."/>
            <person name="Wang Z.W."/>
            <person name="Zhang Y.Q."/>
            <person name="Mitsuda N."/>
            <person name="Wang M."/>
            <person name="Liu G.H."/>
            <person name="Pecoraro L."/>
            <person name="Huang H.X."/>
            <person name="Xiao X.J."/>
            <person name="Lin M."/>
            <person name="Wu X.Y."/>
            <person name="Wu W.L."/>
            <person name="Chen Y.Y."/>
            <person name="Chang S.B."/>
            <person name="Sakamoto S."/>
            <person name="Ohme-Takagi M."/>
            <person name="Yagi M."/>
            <person name="Zeng S.J."/>
            <person name="Shen C.Y."/>
            <person name="Yeh C.M."/>
            <person name="Luo Y.B."/>
            <person name="Tsai W.C."/>
            <person name="Van de Peer Y."/>
            <person name="Liu Z.J."/>
        </authorList>
    </citation>
    <scope>NUCLEOTIDE SEQUENCE [LARGE SCALE GENOMIC DNA]</scope>
    <source>
        <strain evidence="3">cv. Shenzhen</strain>
        <tissue evidence="2">Stem</tissue>
    </source>
</reference>
<dbReference type="OrthoDB" id="1881000at2759"/>
<dbReference type="GO" id="GO:0005524">
    <property type="term" value="F:ATP binding"/>
    <property type="evidence" value="ECO:0007669"/>
    <property type="project" value="InterPro"/>
</dbReference>
<evidence type="ECO:0000313" key="3">
    <source>
        <dbReference type="Proteomes" id="UP000236161"/>
    </source>
</evidence>
<dbReference type="InterPro" id="IPR000719">
    <property type="entry name" value="Prot_kinase_dom"/>
</dbReference>
<dbReference type="STRING" id="1088818.A0A2I0BBV0"/>
<sequence length="445" mass="50377">MSLCVSSSVFLPAGGLRPRCSAGMTAPQKGSNRSEGTCEFSLSEEDLGPVRKFKMSDFVICDRVSVGLQGRGDEVIFEATVRDSSSPLHNSRVVLRELTSVQAKRRGRRALEVLKKLVRRQLMYHSYAMQVHGYVSPSTSEENGHFILVHGYHGSYSLMHWLQLSDWLPTLETTLSLDEEWVKRVGDDTIGGPTITRQLRLIRIIMRDLLIGVNYLHSHGFAHTELRLENVHICPVDRHIKVGILGNAVDLNGNNMSGPTCGKSDKKTMMIAFDMRCVGFMMAKMVLKELMDSSTFSMFKVFLNKGNDPSCLREFLLPILCQDLSSGNSGLQMLDRNWGAGWNLLSLLLATKPFARISCLDALRHPFLCGPRWRIDPSINVIRWGLGSTAVRMSEDYIYGRHQRRRLAYFIELMELLNPHPKIKVTSLFFQRSSMQLSLYTCYLH</sequence>
<proteinExistence type="predicted"/>
<accession>A0A2I0BBV0</accession>
<dbReference type="SMART" id="SM00220">
    <property type="entry name" value="S_TKc"/>
    <property type="match status" value="1"/>
</dbReference>
<keyword evidence="2" id="KW-0808">Transferase</keyword>
<protein>
    <submittedName>
        <fullName evidence="2">Serine/threonine-protein kinase STN7, chloroplastic</fullName>
    </submittedName>
</protein>
<dbReference type="SUPFAM" id="SSF56112">
    <property type="entry name" value="Protein kinase-like (PK-like)"/>
    <property type="match status" value="1"/>
</dbReference>
<dbReference type="EMBL" id="KZ451895">
    <property type="protein sequence ID" value="PKA65267.1"/>
    <property type="molecule type" value="Genomic_DNA"/>
</dbReference>
<dbReference type="Gene3D" id="1.10.510.10">
    <property type="entry name" value="Transferase(Phosphotransferase) domain 1"/>
    <property type="match status" value="1"/>
</dbReference>
<evidence type="ECO:0000259" key="1">
    <source>
        <dbReference type="PROSITE" id="PS50011"/>
    </source>
</evidence>
<dbReference type="PANTHER" id="PTHR46699">
    <property type="entry name" value="SERINE/THREONINE-PROTEIN KINASE STN8, CHLOROPLASTIC-RELATED"/>
    <property type="match status" value="1"/>
</dbReference>
<gene>
    <name evidence="2" type="primary">STN7</name>
    <name evidence="2" type="ORF">AXF42_Ash005599</name>
</gene>
<dbReference type="PROSITE" id="PS50011">
    <property type="entry name" value="PROTEIN_KINASE_DOM"/>
    <property type="match status" value="1"/>
</dbReference>
<dbReference type="Proteomes" id="UP000236161">
    <property type="component" value="Unassembled WGS sequence"/>
</dbReference>
<dbReference type="AlphaFoldDB" id="A0A2I0BBV0"/>
<evidence type="ECO:0000313" key="2">
    <source>
        <dbReference type="EMBL" id="PKA65267.1"/>
    </source>
</evidence>
<keyword evidence="3" id="KW-1185">Reference proteome</keyword>
<keyword evidence="2" id="KW-0418">Kinase</keyword>